<protein>
    <submittedName>
        <fullName evidence="2">Transglutaminase-like superfamily protein</fullName>
    </submittedName>
</protein>
<dbReference type="InterPro" id="IPR038765">
    <property type="entry name" value="Papain-like_cys_pep_sf"/>
</dbReference>
<dbReference type="STRING" id="42354.SAMN05216333_12315"/>
<dbReference type="EMBL" id="FODO01000023">
    <property type="protein sequence ID" value="SEO87737.1"/>
    <property type="molecule type" value="Genomic_DNA"/>
</dbReference>
<dbReference type="OrthoDB" id="8541593at2"/>
<gene>
    <name evidence="2" type="ORF">SAMN05216333_12315</name>
</gene>
<feature type="domain" description="Transglutaminase-like" evidence="1">
    <location>
        <begin position="91"/>
        <end position="186"/>
    </location>
</feature>
<evidence type="ECO:0000313" key="2">
    <source>
        <dbReference type="EMBL" id="SEO87737.1"/>
    </source>
</evidence>
<dbReference type="Proteomes" id="UP000198814">
    <property type="component" value="Unassembled WGS sequence"/>
</dbReference>
<proteinExistence type="predicted"/>
<dbReference type="Gene3D" id="3.10.620.30">
    <property type="match status" value="1"/>
</dbReference>
<accession>A0A1H8T9Z1</accession>
<dbReference type="AlphaFoldDB" id="A0A1H8T9Z1"/>
<organism evidence="2 3">
    <name type="scientific">Nitrosomonas oligotropha</name>
    <dbReference type="NCBI Taxonomy" id="42354"/>
    <lineage>
        <taxon>Bacteria</taxon>
        <taxon>Pseudomonadati</taxon>
        <taxon>Pseudomonadota</taxon>
        <taxon>Betaproteobacteria</taxon>
        <taxon>Nitrosomonadales</taxon>
        <taxon>Nitrosomonadaceae</taxon>
        <taxon>Nitrosomonas</taxon>
    </lineage>
</organism>
<dbReference type="InterPro" id="IPR002931">
    <property type="entry name" value="Transglutaminase-like"/>
</dbReference>
<dbReference type="RefSeq" id="WP_090321092.1">
    <property type="nucleotide sequence ID" value="NZ_FNOE01000024.1"/>
</dbReference>
<evidence type="ECO:0000259" key="1">
    <source>
        <dbReference type="Pfam" id="PF01841"/>
    </source>
</evidence>
<reference evidence="3" key="1">
    <citation type="submission" date="2016-10" db="EMBL/GenBank/DDBJ databases">
        <authorList>
            <person name="Varghese N."/>
            <person name="Submissions S."/>
        </authorList>
    </citation>
    <scope>NUCLEOTIDE SEQUENCE [LARGE SCALE GENOMIC DNA]</scope>
    <source>
        <strain evidence="3">Nm76</strain>
    </source>
</reference>
<sequence>MCFSFSKISRSHNWNWDGERIVHESIVPSSRPPVGHSKGNYDIDVREFLVSERNVVMRRTLEKEIKKFIAKLPHASWEFFRSRDPGSFDFRANVIAEFVAKEIEYTPTNGLDPWQFPEETLALKSGDCEDRALLIASLLLASGISSFNVRVALGKFRTWTKGKQHDFDHVWVMYKDEAGHWQVIEPAHAKKIQKQTKVKKDLPEQAEYVPFYLFNDVHLWQTQQPSVYKKKISEDLKRDWSSLHPEFAGWVHKSVLNKALSADICPPWVLNSLNRHFTSVLWQKSLTVDDVDLPGSYDPRDHFDNGYITDGWNLVKDRLAQFEQESLKNLNAFHLAAHAIADFYAHTSYGHFGSVSNGNLQLFDPDHPDASLAQKPDYGSGSSFDFQNFSRNTNLNKGTAADAAQYWQGQIISGRYAQKGDTHGAAEALTFIPPDLVKKKDFSGRGLLPHHNEIAVDEDTRGKAHILYTGNKAYSEQYQLRYDAAVRHIRDAFVKHWKP</sequence>
<dbReference type="Pfam" id="PF01841">
    <property type="entry name" value="Transglut_core"/>
    <property type="match status" value="1"/>
</dbReference>
<keyword evidence="3" id="KW-1185">Reference proteome</keyword>
<name>A0A1H8T9Z1_9PROT</name>
<evidence type="ECO:0000313" key="3">
    <source>
        <dbReference type="Proteomes" id="UP000198814"/>
    </source>
</evidence>
<dbReference type="SUPFAM" id="SSF54001">
    <property type="entry name" value="Cysteine proteinases"/>
    <property type="match status" value="1"/>
</dbReference>